<dbReference type="Proteomes" id="UP000292235">
    <property type="component" value="Chromosome"/>
</dbReference>
<dbReference type="InterPro" id="IPR013563">
    <property type="entry name" value="Oligopep_ABC_C"/>
</dbReference>
<dbReference type="Gene3D" id="3.40.50.300">
    <property type="entry name" value="P-loop containing nucleotide triphosphate hydrolases"/>
    <property type="match status" value="1"/>
</dbReference>
<dbReference type="PANTHER" id="PTHR43776:SF7">
    <property type="entry name" value="D,D-DIPEPTIDE TRANSPORT ATP-BINDING PROTEIN DDPF-RELATED"/>
    <property type="match status" value="1"/>
</dbReference>
<dbReference type="PANTHER" id="PTHR43776">
    <property type="entry name" value="TRANSPORT ATP-BINDING PROTEIN"/>
    <property type="match status" value="1"/>
</dbReference>
<keyword evidence="3" id="KW-0547">Nucleotide-binding</keyword>
<dbReference type="Pfam" id="PF00005">
    <property type="entry name" value="ABC_tran"/>
    <property type="match status" value="1"/>
</dbReference>
<dbReference type="EMBL" id="CP036455">
    <property type="protein sequence ID" value="QBI53019.1"/>
    <property type="molecule type" value="Genomic_DNA"/>
</dbReference>
<reference evidence="6 7" key="1">
    <citation type="submission" date="2019-02" db="EMBL/GenBank/DDBJ databases">
        <authorList>
            <person name="Khodamoradi S."/>
            <person name="Hahnke R.L."/>
            <person name="Kaempfer P."/>
            <person name="Schumann P."/>
            <person name="Rohde M."/>
            <person name="Steinert M."/>
            <person name="Luzhetskyy A."/>
            <person name="Wink J."/>
            <person name="Ruckert C."/>
        </authorList>
    </citation>
    <scope>NUCLEOTIDE SEQUENCE [LARGE SCALE GENOMIC DNA]</scope>
    <source>
        <strain evidence="6 7">M2</strain>
    </source>
</reference>
<evidence type="ECO:0000313" key="6">
    <source>
        <dbReference type="EMBL" id="QBI53019.1"/>
    </source>
</evidence>
<dbReference type="PROSITE" id="PS00211">
    <property type="entry name" value="ABC_TRANSPORTER_1"/>
    <property type="match status" value="1"/>
</dbReference>
<comment type="similarity">
    <text evidence="1">Belongs to the ABC transporter superfamily.</text>
</comment>
<feature type="domain" description="ABC transporter" evidence="5">
    <location>
        <begin position="18"/>
        <end position="258"/>
    </location>
</feature>
<dbReference type="KEGG" id="strr:EKD16_06100"/>
<dbReference type="AlphaFoldDB" id="A0A4P6Q2D0"/>
<dbReference type="GO" id="GO:0015833">
    <property type="term" value="P:peptide transport"/>
    <property type="evidence" value="ECO:0007669"/>
    <property type="project" value="InterPro"/>
</dbReference>
<evidence type="ECO:0000256" key="2">
    <source>
        <dbReference type="ARBA" id="ARBA00022448"/>
    </source>
</evidence>
<dbReference type="RefSeq" id="WP_207391440.1">
    <property type="nucleotide sequence ID" value="NZ_CP036455.1"/>
</dbReference>
<dbReference type="GO" id="GO:0016887">
    <property type="term" value="F:ATP hydrolysis activity"/>
    <property type="evidence" value="ECO:0007669"/>
    <property type="project" value="InterPro"/>
</dbReference>
<dbReference type="InterPro" id="IPR003593">
    <property type="entry name" value="AAA+_ATPase"/>
</dbReference>
<keyword evidence="7" id="KW-1185">Reference proteome</keyword>
<proteinExistence type="inferred from homology"/>
<evidence type="ECO:0000256" key="3">
    <source>
        <dbReference type="ARBA" id="ARBA00022741"/>
    </source>
</evidence>
<evidence type="ECO:0000313" key="7">
    <source>
        <dbReference type="Proteomes" id="UP000292235"/>
    </source>
</evidence>
<dbReference type="InterPro" id="IPR027417">
    <property type="entry name" value="P-loop_NTPase"/>
</dbReference>
<dbReference type="InterPro" id="IPR003439">
    <property type="entry name" value="ABC_transporter-like_ATP-bd"/>
</dbReference>
<dbReference type="GO" id="GO:0005524">
    <property type="term" value="F:ATP binding"/>
    <property type="evidence" value="ECO:0007669"/>
    <property type="project" value="UniProtKB-KW"/>
</dbReference>
<dbReference type="CDD" id="cd03257">
    <property type="entry name" value="ABC_NikE_OppD_transporters"/>
    <property type="match status" value="1"/>
</dbReference>
<dbReference type="SUPFAM" id="SSF52540">
    <property type="entry name" value="P-loop containing nucleoside triphosphate hydrolases"/>
    <property type="match status" value="1"/>
</dbReference>
<dbReference type="PROSITE" id="PS50893">
    <property type="entry name" value="ABC_TRANSPORTER_2"/>
    <property type="match status" value="1"/>
</dbReference>
<gene>
    <name evidence="6" type="primary">oppF1</name>
    <name evidence="6" type="ORF">EKD16_06100</name>
</gene>
<dbReference type="InterPro" id="IPR050319">
    <property type="entry name" value="ABC_transp_ATP-bind"/>
</dbReference>
<organism evidence="6 7">
    <name type="scientific">Streptomonospora litoralis</name>
    <dbReference type="NCBI Taxonomy" id="2498135"/>
    <lineage>
        <taxon>Bacteria</taxon>
        <taxon>Bacillati</taxon>
        <taxon>Actinomycetota</taxon>
        <taxon>Actinomycetes</taxon>
        <taxon>Streptosporangiales</taxon>
        <taxon>Nocardiopsidaceae</taxon>
        <taxon>Streptomonospora</taxon>
    </lineage>
</organism>
<evidence type="ECO:0000256" key="4">
    <source>
        <dbReference type="ARBA" id="ARBA00022840"/>
    </source>
</evidence>
<dbReference type="InterPro" id="IPR017871">
    <property type="entry name" value="ABC_transporter-like_CS"/>
</dbReference>
<dbReference type="FunFam" id="3.40.50.300:FF:000016">
    <property type="entry name" value="Oligopeptide ABC transporter ATP-binding component"/>
    <property type="match status" value="1"/>
</dbReference>
<dbReference type="NCBIfam" id="TIGR01727">
    <property type="entry name" value="oligo_HPY"/>
    <property type="match status" value="1"/>
</dbReference>
<dbReference type="GO" id="GO:0055085">
    <property type="term" value="P:transmembrane transport"/>
    <property type="evidence" value="ECO:0007669"/>
    <property type="project" value="UniProtKB-ARBA"/>
</dbReference>
<dbReference type="SMART" id="SM00382">
    <property type="entry name" value="AAA"/>
    <property type="match status" value="1"/>
</dbReference>
<accession>A0A4P6Q2D0</accession>
<protein>
    <submittedName>
        <fullName evidence="6">Oligopeptide transport ATP-binding protein OppF</fullName>
    </submittedName>
</protein>
<keyword evidence="2" id="KW-0813">Transport</keyword>
<name>A0A4P6Q2D0_9ACTN</name>
<evidence type="ECO:0000256" key="1">
    <source>
        <dbReference type="ARBA" id="ARBA00005417"/>
    </source>
</evidence>
<sequence length="332" mass="36944">MSEDTLLQVSDLRVRFPIRSSLLRRVTGHVEAVDGVTFSLASGRTLALVGESGCGKSSTARALIGLEHTASGRVLFRGRDITRVSAAERRRLTRRIQIVFQDPFASLNPRLTVRQILQEGWLIHRDLVPREQWDDEVVRLLELVGLNATHADRYPHQFSGGQRQRIGIARALSMRPEVIVCDEPVSALDVSIQAQILNLLDDLRAELGLTYLFISHDLHVVRHIADDIAVMYLGSIVEQGPSAQVFDDPRHPYTRALLSAAPSAYPWRSPDRHPIVLEGDQPSPADPPSGCRFRTRCFMARPECAEHRPGLEGGSEHVWACPFVPVGLKEAV</sequence>
<dbReference type="Pfam" id="PF08352">
    <property type="entry name" value="oligo_HPY"/>
    <property type="match status" value="1"/>
</dbReference>
<evidence type="ECO:0000259" key="5">
    <source>
        <dbReference type="PROSITE" id="PS50893"/>
    </source>
</evidence>
<keyword evidence="4 6" id="KW-0067">ATP-binding</keyword>